<dbReference type="PANTHER" id="PTHR45526:SF1">
    <property type="entry name" value="TRANSCRIPTIONAL REGULATORY PROTEIN DCUR-RELATED"/>
    <property type="match status" value="1"/>
</dbReference>
<reference evidence="4 5" key="1">
    <citation type="journal article" date="2015" name="Int. J. Syst. Evol. Microbiol.">
        <title>Winogradskyella litoriviva sp. nov., isolated from coastal seawater.</title>
        <authorList>
            <person name="Nedashkovskaya O.I."/>
            <person name="Kukhlevskiy A.D."/>
            <person name="Zhukova N.V."/>
            <person name="Kim S.J."/>
            <person name="Rhee S.K."/>
            <person name="Mikhailov V.V."/>
        </authorList>
    </citation>
    <scope>NUCLEOTIDE SEQUENCE [LARGE SCALE GENOMIC DNA]</scope>
    <source>
        <strain evidence="4 5">KMM6491</strain>
    </source>
</reference>
<accession>A0ABX2E773</accession>
<dbReference type="PROSITE" id="PS50110">
    <property type="entry name" value="RESPONSE_REGULATORY"/>
    <property type="match status" value="1"/>
</dbReference>
<comment type="caution">
    <text evidence="4">The sequence shown here is derived from an EMBL/GenBank/DDBJ whole genome shotgun (WGS) entry which is preliminary data.</text>
</comment>
<organism evidence="4 5">
    <name type="scientific">Winogradskyella litoriviva</name>
    <dbReference type="NCBI Taxonomy" id="1220182"/>
    <lineage>
        <taxon>Bacteria</taxon>
        <taxon>Pseudomonadati</taxon>
        <taxon>Bacteroidota</taxon>
        <taxon>Flavobacteriia</taxon>
        <taxon>Flavobacteriales</taxon>
        <taxon>Flavobacteriaceae</taxon>
        <taxon>Winogradskyella</taxon>
    </lineage>
</organism>
<dbReference type="Gene3D" id="3.40.50.2300">
    <property type="match status" value="1"/>
</dbReference>
<evidence type="ECO:0000259" key="2">
    <source>
        <dbReference type="PROSITE" id="PS50110"/>
    </source>
</evidence>
<evidence type="ECO:0000313" key="5">
    <source>
        <dbReference type="Proteomes" id="UP000805085"/>
    </source>
</evidence>
<evidence type="ECO:0000259" key="3">
    <source>
        <dbReference type="PROSITE" id="PS50930"/>
    </source>
</evidence>
<keyword evidence="1" id="KW-0597">Phosphoprotein</keyword>
<gene>
    <name evidence="4" type="ORF">HNV10_13685</name>
</gene>
<dbReference type="InterPro" id="IPR001789">
    <property type="entry name" value="Sig_transdc_resp-reg_receiver"/>
</dbReference>
<dbReference type="SMART" id="SM00448">
    <property type="entry name" value="REC"/>
    <property type="match status" value="1"/>
</dbReference>
<dbReference type="InterPro" id="IPR011006">
    <property type="entry name" value="CheY-like_superfamily"/>
</dbReference>
<dbReference type="InterPro" id="IPR007492">
    <property type="entry name" value="LytTR_DNA-bd_dom"/>
</dbReference>
<dbReference type="Pfam" id="PF04397">
    <property type="entry name" value="LytTR"/>
    <property type="match status" value="1"/>
</dbReference>
<feature type="domain" description="HTH LytTR-type" evidence="3">
    <location>
        <begin position="155"/>
        <end position="248"/>
    </location>
</feature>
<protein>
    <submittedName>
        <fullName evidence="4">Response regulator transcription factor</fullName>
    </submittedName>
</protein>
<evidence type="ECO:0000256" key="1">
    <source>
        <dbReference type="PROSITE-ProRule" id="PRU00169"/>
    </source>
</evidence>
<dbReference type="PROSITE" id="PS50930">
    <property type="entry name" value="HTH_LYTTR"/>
    <property type="match status" value="1"/>
</dbReference>
<keyword evidence="5" id="KW-1185">Reference proteome</keyword>
<sequence length="248" mass="29126">MSMIKVLIIDDEQHAINVLVDNLKGYKNYTLCGTAKSVEEAISLTQLLLPDLVFLDIILDKKTAFDYLKAFLPNIKFNIIFVTAHNTYAVKAFEYSALHFLLKPIDSEKFREALSRMNDRVSEEERLLRLESLEHNLIRTNGYKWIHIATIEKKYKIHSKDILFIASDSNYSHIYLLDKTKITTSKTLKHYTNLLQDSHFYKVHKSYLVNTEHLKTYNRKTGILKMKNNQLITVAERRRSRFSKLFFS</sequence>
<dbReference type="RefSeq" id="WP_173301961.1">
    <property type="nucleotide sequence ID" value="NZ_JABRWQ010000006.1"/>
</dbReference>
<dbReference type="Gene3D" id="2.40.50.1020">
    <property type="entry name" value="LytTr DNA-binding domain"/>
    <property type="match status" value="1"/>
</dbReference>
<evidence type="ECO:0000313" key="4">
    <source>
        <dbReference type="EMBL" id="NRD24305.1"/>
    </source>
</evidence>
<name>A0ABX2E773_9FLAO</name>
<dbReference type="Pfam" id="PF00072">
    <property type="entry name" value="Response_reg"/>
    <property type="match status" value="1"/>
</dbReference>
<dbReference type="InterPro" id="IPR051271">
    <property type="entry name" value="2C-system_Tx_regulators"/>
</dbReference>
<dbReference type="SMART" id="SM00850">
    <property type="entry name" value="LytTR"/>
    <property type="match status" value="1"/>
</dbReference>
<dbReference type="Proteomes" id="UP000805085">
    <property type="component" value="Unassembled WGS sequence"/>
</dbReference>
<dbReference type="EMBL" id="JABRWQ010000006">
    <property type="protein sequence ID" value="NRD24305.1"/>
    <property type="molecule type" value="Genomic_DNA"/>
</dbReference>
<dbReference type="PANTHER" id="PTHR45526">
    <property type="entry name" value="TRANSCRIPTIONAL REGULATORY PROTEIN DPIA"/>
    <property type="match status" value="1"/>
</dbReference>
<dbReference type="SUPFAM" id="SSF52172">
    <property type="entry name" value="CheY-like"/>
    <property type="match status" value="1"/>
</dbReference>
<feature type="modified residue" description="4-aspartylphosphate" evidence="1">
    <location>
        <position position="56"/>
    </location>
</feature>
<feature type="domain" description="Response regulatory" evidence="2">
    <location>
        <begin position="5"/>
        <end position="118"/>
    </location>
</feature>
<proteinExistence type="predicted"/>